<evidence type="ECO:0000256" key="4">
    <source>
        <dbReference type="ARBA" id="ARBA00023157"/>
    </source>
</evidence>
<dbReference type="InterPro" id="IPR012336">
    <property type="entry name" value="Thioredoxin-like_fold"/>
</dbReference>
<dbReference type="PANTHER" id="PTHR13887">
    <property type="entry name" value="GLUTATHIONE S-TRANSFERASE KAPPA"/>
    <property type="match status" value="1"/>
</dbReference>
<dbReference type="STRING" id="469383.Cwoe_5772"/>
<evidence type="ECO:0000256" key="6">
    <source>
        <dbReference type="SAM" id="MobiDB-lite"/>
    </source>
</evidence>
<keyword evidence="3" id="KW-0560">Oxidoreductase</keyword>
<dbReference type="RefSeq" id="WP_012937224.1">
    <property type="nucleotide sequence ID" value="NC_013739.1"/>
</dbReference>
<reference evidence="10" key="2">
    <citation type="submission" date="2010-01" db="EMBL/GenBank/DDBJ databases">
        <title>The complete genome of Conexibacter woesei DSM 14684.</title>
        <authorList>
            <consortium name="US DOE Joint Genome Institute (JGI-PGF)"/>
            <person name="Lucas S."/>
            <person name="Copeland A."/>
            <person name="Lapidus A."/>
            <person name="Glavina del Rio T."/>
            <person name="Dalin E."/>
            <person name="Tice H."/>
            <person name="Bruce D."/>
            <person name="Goodwin L."/>
            <person name="Pitluck S."/>
            <person name="Kyrpides N."/>
            <person name="Mavromatis K."/>
            <person name="Ivanova N."/>
            <person name="Mikhailova N."/>
            <person name="Chertkov O."/>
            <person name="Brettin T."/>
            <person name="Detter J.C."/>
            <person name="Han C."/>
            <person name="Larimer F."/>
            <person name="Land M."/>
            <person name="Hauser L."/>
            <person name="Markowitz V."/>
            <person name="Cheng J.-F."/>
            <person name="Hugenholtz P."/>
            <person name="Woyke T."/>
            <person name="Wu D."/>
            <person name="Pukall R."/>
            <person name="Steenblock K."/>
            <person name="Schneider S."/>
            <person name="Klenk H.-P."/>
            <person name="Eisen J.A."/>
        </authorList>
    </citation>
    <scope>NUCLEOTIDE SEQUENCE [LARGE SCALE GENOMIC DNA]</scope>
    <source>
        <strain evidence="10">DSM 14684 / CIP 108061 / JCM 11494 / NBRC 100937 / ID131577</strain>
    </source>
</reference>
<protein>
    <recommendedName>
        <fullName evidence="8">Thioredoxin domain-containing protein</fullName>
    </recommendedName>
</protein>
<reference evidence="9 10" key="1">
    <citation type="journal article" date="2010" name="Stand. Genomic Sci.">
        <title>Complete genome sequence of Conexibacter woesei type strain (ID131577).</title>
        <authorList>
            <person name="Pukall R."/>
            <person name="Lapidus A."/>
            <person name="Glavina Del Rio T."/>
            <person name="Copeland A."/>
            <person name="Tice H."/>
            <person name="Cheng J.-F."/>
            <person name="Lucas S."/>
            <person name="Chen F."/>
            <person name="Nolan M."/>
            <person name="Bruce D."/>
            <person name="Goodwin L."/>
            <person name="Pitluck S."/>
            <person name="Mavromatis K."/>
            <person name="Ivanova N."/>
            <person name="Ovchinnikova G."/>
            <person name="Pati A."/>
            <person name="Chen A."/>
            <person name="Palaniappan K."/>
            <person name="Land M."/>
            <person name="Hauser L."/>
            <person name="Chang Y.-J."/>
            <person name="Jeffries C.D."/>
            <person name="Chain P."/>
            <person name="Meincke L."/>
            <person name="Sims D."/>
            <person name="Brettin T."/>
            <person name="Detter J.C."/>
            <person name="Rohde M."/>
            <person name="Goeker M."/>
            <person name="Bristow J."/>
            <person name="Eisen J.A."/>
            <person name="Markowitz V."/>
            <person name="Kyrpides N.C."/>
            <person name="Klenk H.-P."/>
            <person name="Hugenholtz P."/>
        </authorList>
    </citation>
    <scope>NUCLEOTIDE SEQUENCE [LARGE SCALE GENOMIC DNA]</scope>
    <source>
        <strain evidence="10">DSM 14684 / CIP 108061 / JCM 11494 / NBRC 100937 / ID131577</strain>
    </source>
</reference>
<evidence type="ECO:0000256" key="7">
    <source>
        <dbReference type="SAM" id="Phobius"/>
    </source>
</evidence>
<dbReference type="AlphaFoldDB" id="D3F2P2"/>
<proteinExistence type="inferred from homology"/>
<evidence type="ECO:0000313" key="9">
    <source>
        <dbReference type="EMBL" id="ADB54173.1"/>
    </source>
</evidence>
<evidence type="ECO:0000256" key="1">
    <source>
        <dbReference type="ARBA" id="ARBA00005791"/>
    </source>
</evidence>
<dbReference type="eggNOG" id="COG1651">
    <property type="taxonomic scope" value="Bacteria"/>
</dbReference>
<dbReference type="SUPFAM" id="SSF52833">
    <property type="entry name" value="Thioredoxin-like"/>
    <property type="match status" value="1"/>
</dbReference>
<accession>D3F2P2</accession>
<feature type="region of interest" description="Disordered" evidence="6">
    <location>
        <begin position="1"/>
        <end position="27"/>
    </location>
</feature>
<dbReference type="KEGG" id="cwo:Cwoe_5772"/>
<evidence type="ECO:0000313" key="10">
    <source>
        <dbReference type="Proteomes" id="UP000008229"/>
    </source>
</evidence>
<evidence type="ECO:0000256" key="5">
    <source>
        <dbReference type="ARBA" id="ARBA00023284"/>
    </source>
</evidence>
<gene>
    <name evidence="9" type="ordered locus">Cwoe_5772</name>
</gene>
<keyword evidence="7" id="KW-1133">Transmembrane helix</keyword>
<dbReference type="Pfam" id="PF13462">
    <property type="entry name" value="Thioredoxin_4"/>
    <property type="match status" value="1"/>
</dbReference>
<dbReference type="Gene3D" id="3.40.30.10">
    <property type="entry name" value="Glutaredoxin"/>
    <property type="match status" value="1"/>
</dbReference>
<evidence type="ECO:0000259" key="8">
    <source>
        <dbReference type="PROSITE" id="PS51352"/>
    </source>
</evidence>
<evidence type="ECO:0000256" key="2">
    <source>
        <dbReference type="ARBA" id="ARBA00022729"/>
    </source>
</evidence>
<dbReference type="PANTHER" id="PTHR13887:SF14">
    <property type="entry name" value="DISULFIDE BOND FORMATION PROTEIN D"/>
    <property type="match status" value="1"/>
</dbReference>
<keyword evidence="10" id="KW-1185">Reference proteome</keyword>
<keyword evidence="4" id="KW-1015">Disulfide bond</keyword>
<sequence length="270" mass="29408">MADTSGTRRERRAAARTERQERERAEAARARQRTRLFQLGGALALAAAIIIVIVIATGGGDDKTPAKRAGESVAGQRDAIALFSGIEQRGTSLGDPRAPVTLVEFADLQCPYCRDFSLQVLPSIVNDYVKTGRVKLEFRNLAFLGTDSTRGAQMAEAVGLQNRLYEFIDIFYANQGEENSGYVTDEFLTRTAGAIPGVDVQRAMDDRGTARVQRLLTDAQEEATAAFPQLSTPSFLIGPTGGTLEPLEVEQLSADAFKERIDPVIERNAR</sequence>
<keyword evidence="7" id="KW-0472">Membrane</keyword>
<comment type="similarity">
    <text evidence="1">Belongs to the thioredoxin family. DsbA subfamily.</text>
</comment>
<evidence type="ECO:0000256" key="3">
    <source>
        <dbReference type="ARBA" id="ARBA00023002"/>
    </source>
</evidence>
<keyword evidence="7" id="KW-0812">Transmembrane</keyword>
<feature type="domain" description="Thioredoxin" evidence="8">
    <location>
        <begin position="58"/>
        <end position="266"/>
    </location>
</feature>
<name>D3F2P2_CONWI</name>
<keyword evidence="5" id="KW-0676">Redox-active center</keyword>
<organism evidence="9 10">
    <name type="scientific">Conexibacter woesei (strain DSM 14684 / CCUG 47730 / CIP 108061 / JCM 11494 / NBRC 100937 / ID131577)</name>
    <dbReference type="NCBI Taxonomy" id="469383"/>
    <lineage>
        <taxon>Bacteria</taxon>
        <taxon>Bacillati</taxon>
        <taxon>Actinomycetota</taxon>
        <taxon>Thermoleophilia</taxon>
        <taxon>Solirubrobacterales</taxon>
        <taxon>Conexibacteraceae</taxon>
        <taxon>Conexibacter</taxon>
    </lineage>
</organism>
<dbReference type="Proteomes" id="UP000008229">
    <property type="component" value="Chromosome"/>
</dbReference>
<dbReference type="InterPro" id="IPR013766">
    <property type="entry name" value="Thioredoxin_domain"/>
</dbReference>
<dbReference type="HOGENOM" id="CLU_000288_47_1_11"/>
<keyword evidence="2" id="KW-0732">Signal</keyword>
<feature type="transmembrane region" description="Helical" evidence="7">
    <location>
        <begin position="36"/>
        <end position="58"/>
    </location>
</feature>
<dbReference type="GO" id="GO:0016491">
    <property type="term" value="F:oxidoreductase activity"/>
    <property type="evidence" value="ECO:0007669"/>
    <property type="project" value="UniProtKB-KW"/>
</dbReference>
<dbReference type="OrthoDB" id="117402at2"/>
<dbReference type="PROSITE" id="PS51352">
    <property type="entry name" value="THIOREDOXIN_2"/>
    <property type="match status" value="1"/>
</dbReference>
<dbReference type="EMBL" id="CP001854">
    <property type="protein sequence ID" value="ADB54173.1"/>
    <property type="molecule type" value="Genomic_DNA"/>
</dbReference>
<dbReference type="InterPro" id="IPR036249">
    <property type="entry name" value="Thioredoxin-like_sf"/>
</dbReference>